<reference evidence="10" key="2">
    <citation type="submission" date="2010-02" db="EMBL/GenBank/DDBJ databases">
        <title>Complete genome sequence of Marinobacter adhaerens type strain (HP15).</title>
        <authorList>
            <person name="Gaerdes A.A.M."/>
            <person name="Kaeppel E."/>
            <person name="Shezad A."/>
            <person name="Seebah S."/>
            <person name="Teeling H."/>
            <person name="Yarza P."/>
            <person name="Gloeckner F.O."/>
            <person name="Ullrich M.S."/>
        </authorList>
    </citation>
    <scope>NUCLEOTIDE SEQUENCE [LARGE SCALE GENOMIC DNA]</scope>
    <source>
        <strain evidence="10">DSM 23420 / HP15</strain>
        <plasmid evidence="10">Plasmid pHP-187</plasmid>
    </source>
</reference>
<accession>E4PS39</accession>
<evidence type="ECO:0000256" key="6">
    <source>
        <dbReference type="ARBA" id="ARBA00023136"/>
    </source>
</evidence>
<dbReference type="SMR" id="E4PS39"/>
<feature type="chain" id="PRO_5003186152" evidence="8">
    <location>
        <begin position="24"/>
        <end position="442"/>
    </location>
</feature>
<comment type="similarity">
    <text evidence="2">Belongs to the OmpP1/FadL family.</text>
</comment>
<dbReference type="SUPFAM" id="SSF56935">
    <property type="entry name" value="Porins"/>
    <property type="match status" value="1"/>
</dbReference>
<dbReference type="HOGENOM" id="CLU_615101_0_0_6"/>
<evidence type="ECO:0000313" key="9">
    <source>
        <dbReference type="EMBL" id="ADQ00074.1"/>
    </source>
</evidence>
<keyword evidence="4" id="KW-0812">Transmembrane</keyword>
<comment type="subcellular location">
    <subcellularLocation>
        <location evidence="1">Cell outer membrane</location>
        <topology evidence="1">Multi-pass membrane protein</topology>
    </subcellularLocation>
</comment>
<dbReference type="InterPro" id="IPR005017">
    <property type="entry name" value="OMPP1/FadL/TodX"/>
</dbReference>
<dbReference type="PATRIC" id="fig|225937.3.peg.4304"/>
<keyword evidence="3" id="KW-1134">Transmembrane beta strand</keyword>
<feature type="signal peptide" evidence="8">
    <location>
        <begin position="1"/>
        <end position="23"/>
    </location>
</feature>
<dbReference type="GO" id="GO:0015483">
    <property type="term" value="F:long-chain fatty acid transporting porin activity"/>
    <property type="evidence" value="ECO:0007669"/>
    <property type="project" value="TreeGrafter"/>
</dbReference>
<proteinExistence type="inferred from homology"/>
<keyword evidence="6" id="KW-0472">Membrane</keyword>
<keyword evidence="7" id="KW-0998">Cell outer membrane</keyword>
<evidence type="ECO:0000256" key="5">
    <source>
        <dbReference type="ARBA" id="ARBA00022729"/>
    </source>
</evidence>
<dbReference type="Proteomes" id="UP000007077">
    <property type="component" value="Plasmid pHP-187"/>
</dbReference>
<evidence type="ECO:0000313" key="10">
    <source>
        <dbReference type="Proteomes" id="UP000007077"/>
    </source>
</evidence>
<protein>
    <submittedName>
        <fullName evidence="9">Membrane protein involved in aromatic hydrocarbon degradation</fullName>
    </submittedName>
</protein>
<dbReference type="Gene3D" id="2.40.160.60">
    <property type="entry name" value="Outer membrane protein transport protein (OMPP1/FadL/TodX)"/>
    <property type="match status" value="1"/>
</dbReference>
<evidence type="ECO:0000256" key="7">
    <source>
        <dbReference type="ARBA" id="ARBA00023237"/>
    </source>
</evidence>
<dbReference type="EMBL" id="CP001980">
    <property type="protein sequence ID" value="ADQ00074.1"/>
    <property type="molecule type" value="Genomic_DNA"/>
</dbReference>
<dbReference type="KEGG" id="mad:HP15_p187g77"/>
<dbReference type="GO" id="GO:0009279">
    <property type="term" value="C:cell outer membrane"/>
    <property type="evidence" value="ECO:0007669"/>
    <property type="project" value="UniProtKB-SubCell"/>
</dbReference>
<dbReference type="RefSeq" id="WP_014579363.1">
    <property type="nucleotide sequence ID" value="NC_017507.1"/>
</dbReference>
<gene>
    <name evidence="9" type="ordered locus">HP15_p187g77</name>
</gene>
<dbReference type="AlphaFoldDB" id="E4PS39"/>
<evidence type="ECO:0000256" key="4">
    <source>
        <dbReference type="ARBA" id="ARBA00022692"/>
    </source>
</evidence>
<dbReference type="PANTHER" id="PTHR35093">
    <property type="entry name" value="OUTER MEMBRANE PROTEIN NMB0088-RELATED"/>
    <property type="match status" value="1"/>
</dbReference>
<dbReference type="Pfam" id="PF03349">
    <property type="entry name" value="Toluene_X"/>
    <property type="match status" value="1"/>
</dbReference>
<evidence type="ECO:0000256" key="2">
    <source>
        <dbReference type="ARBA" id="ARBA00008163"/>
    </source>
</evidence>
<evidence type="ECO:0000256" key="3">
    <source>
        <dbReference type="ARBA" id="ARBA00022452"/>
    </source>
</evidence>
<sequence length="442" mass="48208">MRKQKSRLSLAIALPFVWGSSQASMGNLGTTYGLMPGDIATAQALSMFNEQASATYYNPSYLTADERGEMTAGILHADQELRAARSGANSDVLSDSPSQHVLLGFKTNLASLTRAERPLYLGLVLGVEKYGKEMLAFKSETSETGQFLQFGREPLFLNVGGAAPLMDGLSVGASARVTLEAAANLQAVSELNGETTQERLSVNAEPSLKAILGATITPAELFCESDCFWDGWEMALAYRTKSAASTSVDSNVIVNQTIPDPGLTIAVSTIDSFQPETFALGVQYKGDRWRVGGSVEQQRWSELEDEFASDTIKDQESLSPAERIQFSDIIIPRLGAEYQLNQNFIVSSGIAYEESPLDSTRNQELNYFDTDKAVFGLGLTALYNRTRILSYPVRLDLSYQYQRLLERDFTTVSVDSSGRTTDSSVVADGDIHVFSGSITLKF</sequence>
<name>E4PS39_MARAH</name>
<keyword evidence="5 8" id="KW-0732">Signal</keyword>
<reference evidence="9 10" key="1">
    <citation type="journal article" date="2010" name="Stand. Genomic Sci.">
        <title>Complete genome sequence of Marinobacter adhaerens type strain (HP15), a diatom-interacting marine microorganism.</title>
        <authorList>
            <person name="Gardes A."/>
            <person name="Kaeppel E."/>
            <person name="Shehzad A."/>
            <person name="Seebah S."/>
            <person name="Teeling H."/>
            <person name="Yarza P."/>
            <person name="Glockner F.O."/>
            <person name="Grossart H.P."/>
            <person name="Ullrich M.S."/>
        </authorList>
    </citation>
    <scope>NUCLEOTIDE SEQUENCE [LARGE SCALE GENOMIC DNA]</scope>
    <source>
        <strain evidence="10">DSM 23420 / HP15</strain>
        <plasmid evidence="10">Plasmid pHP-187</plasmid>
    </source>
</reference>
<keyword evidence="9" id="KW-0614">Plasmid</keyword>
<dbReference type="PANTHER" id="PTHR35093:SF8">
    <property type="entry name" value="OUTER MEMBRANE PROTEIN NMB0088-RELATED"/>
    <property type="match status" value="1"/>
</dbReference>
<geneLocation type="plasmid" evidence="9 10">
    <name>pHP-187</name>
</geneLocation>
<evidence type="ECO:0000256" key="1">
    <source>
        <dbReference type="ARBA" id="ARBA00004571"/>
    </source>
</evidence>
<organism evidence="9 10">
    <name type="scientific">Marinobacter adhaerens (strain DSM 23420 / HP15)</name>
    <dbReference type="NCBI Taxonomy" id="225937"/>
    <lineage>
        <taxon>Bacteria</taxon>
        <taxon>Pseudomonadati</taxon>
        <taxon>Pseudomonadota</taxon>
        <taxon>Gammaproteobacteria</taxon>
        <taxon>Pseudomonadales</taxon>
        <taxon>Marinobacteraceae</taxon>
        <taxon>Marinobacter</taxon>
    </lineage>
</organism>
<evidence type="ECO:0000256" key="8">
    <source>
        <dbReference type="SAM" id="SignalP"/>
    </source>
</evidence>